<keyword evidence="6" id="KW-0805">Transcription regulation</keyword>
<proteinExistence type="predicted"/>
<dbReference type="PANTHER" id="PTHR24379">
    <property type="entry name" value="KRAB AND ZINC FINGER DOMAIN-CONTAINING"/>
    <property type="match status" value="1"/>
</dbReference>
<feature type="domain" description="C2H2-type" evidence="10">
    <location>
        <begin position="43"/>
        <end position="70"/>
    </location>
</feature>
<comment type="subcellular location">
    <subcellularLocation>
        <location evidence="1">Nucleus</location>
    </subcellularLocation>
</comment>
<dbReference type="GO" id="GO:0045893">
    <property type="term" value="P:positive regulation of DNA-templated transcription"/>
    <property type="evidence" value="ECO:0007669"/>
    <property type="project" value="UniProtKB-ARBA"/>
</dbReference>
<name>A0A1D2MJA7_ORCCI</name>
<evidence type="ECO:0000256" key="2">
    <source>
        <dbReference type="ARBA" id="ARBA00022723"/>
    </source>
</evidence>
<keyword evidence="8" id="KW-0539">Nucleus</keyword>
<comment type="caution">
    <text evidence="11">The sequence shown here is derived from an EMBL/GenBank/DDBJ whole genome shotgun (WGS) entry which is preliminary data.</text>
</comment>
<keyword evidence="4 9" id="KW-0863">Zinc-finger</keyword>
<protein>
    <submittedName>
        <fullName evidence="11">Putative zinc finger protein</fullName>
    </submittedName>
</protein>
<evidence type="ECO:0000256" key="7">
    <source>
        <dbReference type="ARBA" id="ARBA00023163"/>
    </source>
</evidence>
<dbReference type="Gene3D" id="3.30.160.60">
    <property type="entry name" value="Classic Zinc Finger"/>
    <property type="match status" value="8"/>
</dbReference>
<dbReference type="Proteomes" id="UP000094527">
    <property type="component" value="Unassembled WGS sequence"/>
</dbReference>
<dbReference type="PROSITE" id="PS00028">
    <property type="entry name" value="ZINC_FINGER_C2H2_1"/>
    <property type="match status" value="8"/>
</dbReference>
<keyword evidence="7" id="KW-0804">Transcription</keyword>
<accession>A0A1D2MJA7</accession>
<evidence type="ECO:0000313" key="11">
    <source>
        <dbReference type="EMBL" id="ODM92884.1"/>
    </source>
</evidence>
<dbReference type="PANTHER" id="PTHR24379:SF121">
    <property type="entry name" value="C2H2-TYPE DOMAIN-CONTAINING PROTEIN"/>
    <property type="match status" value="1"/>
</dbReference>
<dbReference type="EMBL" id="LJIJ01001126">
    <property type="protein sequence ID" value="ODM92884.1"/>
    <property type="molecule type" value="Genomic_DNA"/>
</dbReference>
<dbReference type="InterPro" id="IPR036236">
    <property type="entry name" value="Znf_C2H2_sf"/>
</dbReference>
<dbReference type="SUPFAM" id="SSF57667">
    <property type="entry name" value="beta-beta-alpha zinc fingers"/>
    <property type="match status" value="6"/>
</dbReference>
<keyword evidence="5" id="KW-0862">Zinc</keyword>
<dbReference type="GO" id="GO:0008270">
    <property type="term" value="F:zinc ion binding"/>
    <property type="evidence" value="ECO:0007669"/>
    <property type="project" value="UniProtKB-KW"/>
</dbReference>
<feature type="domain" description="C2H2-type" evidence="10">
    <location>
        <begin position="207"/>
        <end position="234"/>
    </location>
</feature>
<evidence type="ECO:0000256" key="9">
    <source>
        <dbReference type="PROSITE-ProRule" id="PRU00042"/>
    </source>
</evidence>
<evidence type="ECO:0000313" key="12">
    <source>
        <dbReference type="Proteomes" id="UP000094527"/>
    </source>
</evidence>
<keyword evidence="12" id="KW-1185">Reference proteome</keyword>
<evidence type="ECO:0000256" key="8">
    <source>
        <dbReference type="ARBA" id="ARBA00023242"/>
    </source>
</evidence>
<feature type="domain" description="C2H2-type" evidence="10">
    <location>
        <begin position="100"/>
        <end position="128"/>
    </location>
</feature>
<evidence type="ECO:0000259" key="10">
    <source>
        <dbReference type="PROSITE" id="PS50157"/>
    </source>
</evidence>
<evidence type="ECO:0000256" key="1">
    <source>
        <dbReference type="ARBA" id="ARBA00004123"/>
    </source>
</evidence>
<dbReference type="PROSITE" id="PS50157">
    <property type="entry name" value="ZINC_FINGER_C2H2_2"/>
    <property type="match status" value="8"/>
</dbReference>
<reference evidence="11 12" key="1">
    <citation type="journal article" date="2016" name="Genome Biol. Evol.">
        <title>Gene Family Evolution Reflects Adaptation to Soil Environmental Stressors in the Genome of the Collembolan Orchesella cincta.</title>
        <authorList>
            <person name="Faddeeva-Vakhrusheva A."/>
            <person name="Derks M.F."/>
            <person name="Anvar S.Y."/>
            <person name="Agamennone V."/>
            <person name="Suring W."/>
            <person name="Smit S."/>
            <person name="van Straalen N.M."/>
            <person name="Roelofs D."/>
        </authorList>
    </citation>
    <scope>NUCLEOTIDE SEQUENCE [LARGE SCALE GENOMIC DNA]</scope>
    <source>
        <tissue evidence="11">Mixed pool</tissue>
    </source>
</reference>
<evidence type="ECO:0000256" key="3">
    <source>
        <dbReference type="ARBA" id="ARBA00022737"/>
    </source>
</evidence>
<feature type="domain" description="C2H2-type" evidence="10">
    <location>
        <begin position="71"/>
        <end position="98"/>
    </location>
</feature>
<dbReference type="GO" id="GO:0005694">
    <property type="term" value="C:chromosome"/>
    <property type="evidence" value="ECO:0007669"/>
    <property type="project" value="UniProtKB-ARBA"/>
</dbReference>
<dbReference type="FunFam" id="3.30.160.60:FF:001289">
    <property type="entry name" value="Zinc finger protein 574"/>
    <property type="match status" value="1"/>
</dbReference>
<dbReference type="InterPro" id="IPR013087">
    <property type="entry name" value="Znf_C2H2_type"/>
</dbReference>
<evidence type="ECO:0000256" key="6">
    <source>
        <dbReference type="ARBA" id="ARBA00023015"/>
    </source>
</evidence>
<evidence type="ECO:0000256" key="5">
    <source>
        <dbReference type="ARBA" id="ARBA00022833"/>
    </source>
</evidence>
<dbReference type="Pfam" id="PF12874">
    <property type="entry name" value="zf-met"/>
    <property type="match status" value="1"/>
</dbReference>
<organism evidence="11 12">
    <name type="scientific">Orchesella cincta</name>
    <name type="common">Springtail</name>
    <name type="synonym">Podura cincta</name>
    <dbReference type="NCBI Taxonomy" id="48709"/>
    <lineage>
        <taxon>Eukaryota</taxon>
        <taxon>Metazoa</taxon>
        <taxon>Ecdysozoa</taxon>
        <taxon>Arthropoda</taxon>
        <taxon>Hexapoda</taxon>
        <taxon>Collembola</taxon>
        <taxon>Entomobryomorpha</taxon>
        <taxon>Entomobryoidea</taxon>
        <taxon>Orchesellidae</taxon>
        <taxon>Orchesellinae</taxon>
        <taxon>Orchesella</taxon>
    </lineage>
</organism>
<dbReference type="GO" id="GO:0006357">
    <property type="term" value="P:regulation of transcription by RNA polymerase II"/>
    <property type="evidence" value="ECO:0007669"/>
    <property type="project" value="UniProtKB-ARBA"/>
</dbReference>
<feature type="domain" description="C2H2-type" evidence="10">
    <location>
        <begin position="151"/>
        <end position="178"/>
    </location>
</feature>
<dbReference type="FunFam" id="3.30.160.60:FF:000624">
    <property type="entry name" value="zinc finger protein 697"/>
    <property type="match status" value="1"/>
</dbReference>
<dbReference type="SMART" id="SM00355">
    <property type="entry name" value="ZnF_C2H2"/>
    <property type="match status" value="9"/>
</dbReference>
<dbReference type="OrthoDB" id="6077919at2759"/>
<evidence type="ECO:0000256" key="4">
    <source>
        <dbReference type="ARBA" id="ARBA00022771"/>
    </source>
</evidence>
<gene>
    <name evidence="11" type="ORF">Ocin01_13797</name>
</gene>
<feature type="domain" description="C2H2-type" evidence="10">
    <location>
        <begin position="327"/>
        <end position="355"/>
    </location>
</feature>
<dbReference type="Pfam" id="PF00096">
    <property type="entry name" value="zf-C2H2"/>
    <property type="match status" value="4"/>
</dbReference>
<keyword evidence="2" id="KW-0479">Metal-binding</keyword>
<dbReference type="STRING" id="48709.A0A1D2MJA7"/>
<feature type="domain" description="C2H2-type" evidence="10">
    <location>
        <begin position="179"/>
        <end position="206"/>
    </location>
</feature>
<dbReference type="GO" id="GO:0005634">
    <property type="term" value="C:nucleus"/>
    <property type="evidence" value="ECO:0007669"/>
    <property type="project" value="UniProtKB-SubCell"/>
</dbReference>
<feature type="domain" description="C2H2-type" evidence="10">
    <location>
        <begin position="265"/>
        <end position="292"/>
    </location>
</feature>
<dbReference type="AlphaFoldDB" id="A0A1D2MJA7"/>
<sequence>MNSAWNEINMSTTNTIVKNLVNTFTNREHSFFKTKLKMRTHRFQCVFCSKPCSILSKLEVHLRSHTGERPFSCKICSKSFKENGTLATHLKTHTEVPKLYTCEQCPASFSIEARLKTHLIAVHNVDNLPKEKCPICWQKFTKGTKMNGHMLRCPVCNKNIFGNRDLVVHMRSHTNDKPFPCTICSKRFSIQANLKSHTRVHSRDKRFSCNICGKQYSSPAAYKAHCQCHTGQTMPYPCAECQLSFYTSWKQKAHVDLVHRNIRRYSCSLCGERFQSNTNRDRHLKTHLNEIHTSVNSVGNVLSVTQHACTMTKLEFHLTKHTREQPYSCSVCPLSFGRSDNLKSHMQKMHTSKIIQIV</sequence>
<dbReference type="FunFam" id="3.30.160.60:FF:001732">
    <property type="entry name" value="Zgc:162936"/>
    <property type="match status" value="1"/>
</dbReference>
<dbReference type="GO" id="GO:0043565">
    <property type="term" value="F:sequence-specific DNA binding"/>
    <property type="evidence" value="ECO:0007669"/>
    <property type="project" value="UniProtKB-ARBA"/>
</dbReference>
<dbReference type="OMA" id="ARENPYH"/>
<keyword evidence="3" id="KW-0677">Repeat</keyword>